<dbReference type="Gene3D" id="1.10.238.10">
    <property type="entry name" value="EF-hand"/>
    <property type="match status" value="2"/>
</dbReference>
<proteinExistence type="predicted"/>
<organism evidence="4 5">
    <name type="scientific">Novipirellula caenicola</name>
    <dbReference type="NCBI Taxonomy" id="1536901"/>
    <lineage>
        <taxon>Bacteria</taxon>
        <taxon>Pseudomonadati</taxon>
        <taxon>Planctomycetota</taxon>
        <taxon>Planctomycetia</taxon>
        <taxon>Pirellulales</taxon>
        <taxon>Pirellulaceae</taxon>
        <taxon>Novipirellula</taxon>
    </lineage>
</organism>
<protein>
    <recommendedName>
        <fullName evidence="3">EF-hand domain-containing protein</fullName>
    </recommendedName>
</protein>
<dbReference type="PROSITE" id="PS00018">
    <property type="entry name" value="EF_HAND_1"/>
    <property type="match status" value="2"/>
</dbReference>
<dbReference type="InterPro" id="IPR011992">
    <property type="entry name" value="EF-hand-dom_pair"/>
</dbReference>
<sequence length="234" mass="23771">MKRLAFFSVSCAMLLSLGSSLALAQTPGGRGGRGGQSGGGMRGPQGGAQQTPPLLRIFDADNDGELSAAEIDAAAVALRKLDRNRDGRLTAEELRPNGPGAPGGPAGQRGGERGGAGGPGGRQGGPGQQGPGGRGQGGPDGGGGRGGDSAQGDEAFANQILAFDVNTDGLLSLSELPEHMHDAFAIADADKNGTLDQRERLVLASQFRRNRLQPGSENLEMKNRPTQGRRGGGN</sequence>
<dbReference type="SUPFAM" id="SSF47473">
    <property type="entry name" value="EF-hand"/>
    <property type="match status" value="2"/>
</dbReference>
<feature type="compositionally biased region" description="Gly residues" evidence="1">
    <location>
        <begin position="100"/>
        <end position="149"/>
    </location>
</feature>
<keyword evidence="5" id="KW-1185">Reference proteome</keyword>
<evidence type="ECO:0000256" key="2">
    <source>
        <dbReference type="SAM" id="SignalP"/>
    </source>
</evidence>
<gene>
    <name evidence="4" type="ORF">Rcae01_02976</name>
</gene>
<dbReference type="EMBL" id="BAABRO010000005">
    <property type="protein sequence ID" value="GAA5507520.1"/>
    <property type="molecule type" value="Genomic_DNA"/>
</dbReference>
<dbReference type="Proteomes" id="UP001416858">
    <property type="component" value="Unassembled WGS sequence"/>
</dbReference>
<name>A0ABP9VSC9_9BACT</name>
<dbReference type="Pfam" id="PF13202">
    <property type="entry name" value="EF-hand_5"/>
    <property type="match status" value="2"/>
</dbReference>
<feature type="domain" description="EF-hand" evidence="3">
    <location>
        <begin position="55"/>
        <end position="71"/>
    </location>
</feature>
<evidence type="ECO:0000313" key="4">
    <source>
        <dbReference type="EMBL" id="GAA5507520.1"/>
    </source>
</evidence>
<accession>A0ABP9VSC9</accession>
<feature type="region of interest" description="Disordered" evidence="1">
    <location>
        <begin position="26"/>
        <end position="61"/>
    </location>
</feature>
<feature type="region of interest" description="Disordered" evidence="1">
    <location>
        <begin position="206"/>
        <end position="234"/>
    </location>
</feature>
<feature type="signal peptide" evidence="2">
    <location>
        <begin position="1"/>
        <end position="24"/>
    </location>
</feature>
<feature type="compositionally biased region" description="Gly residues" evidence="1">
    <location>
        <begin position="28"/>
        <end position="46"/>
    </location>
</feature>
<evidence type="ECO:0000313" key="5">
    <source>
        <dbReference type="Proteomes" id="UP001416858"/>
    </source>
</evidence>
<dbReference type="InterPro" id="IPR018247">
    <property type="entry name" value="EF_Hand_1_Ca_BS"/>
</dbReference>
<feature type="domain" description="EF-hand" evidence="3">
    <location>
        <begin position="77"/>
        <end position="95"/>
    </location>
</feature>
<evidence type="ECO:0000256" key="1">
    <source>
        <dbReference type="SAM" id="MobiDB-lite"/>
    </source>
</evidence>
<reference evidence="4 5" key="1">
    <citation type="submission" date="2024-02" db="EMBL/GenBank/DDBJ databases">
        <title>Rhodopirellula caenicola NBRC 110016.</title>
        <authorList>
            <person name="Ichikawa N."/>
            <person name="Katano-Makiyama Y."/>
            <person name="Hidaka K."/>
        </authorList>
    </citation>
    <scope>NUCLEOTIDE SEQUENCE [LARGE SCALE GENOMIC DNA]</scope>
    <source>
        <strain evidence="4 5">NBRC 110016</strain>
    </source>
</reference>
<feature type="region of interest" description="Disordered" evidence="1">
    <location>
        <begin position="87"/>
        <end position="155"/>
    </location>
</feature>
<keyword evidence="2" id="KW-0732">Signal</keyword>
<evidence type="ECO:0000259" key="3">
    <source>
        <dbReference type="Pfam" id="PF13202"/>
    </source>
</evidence>
<feature type="chain" id="PRO_5045434850" description="EF-hand domain-containing protein" evidence="2">
    <location>
        <begin position="25"/>
        <end position="234"/>
    </location>
</feature>
<comment type="caution">
    <text evidence="4">The sequence shown here is derived from an EMBL/GenBank/DDBJ whole genome shotgun (WGS) entry which is preliminary data.</text>
</comment>
<dbReference type="InterPro" id="IPR002048">
    <property type="entry name" value="EF_hand_dom"/>
</dbReference>